<reference evidence="2 3" key="1">
    <citation type="journal article" date="2023" name="Nucleic Acids Res.">
        <title>The hologenome of Daphnia magna reveals possible DNA methylation and microbiome-mediated evolution of the host genome.</title>
        <authorList>
            <person name="Chaturvedi A."/>
            <person name="Li X."/>
            <person name="Dhandapani V."/>
            <person name="Marshall H."/>
            <person name="Kissane S."/>
            <person name="Cuenca-Cambronero M."/>
            <person name="Asole G."/>
            <person name="Calvet F."/>
            <person name="Ruiz-Romero M."/>
            <person name="Marangio P."/>
            <person name="Guigo R."/>
            <person name="Rago D."/>
            <person name="Mirbahai L."/>
            <person name="Eastwood N."/>
            <person name="Colbourne J.K."/>
            <person name="Zhou J."/>
            <person name="Mallon E."/>
            <person name="Orsini L."/>
        </authorList>
    </citation>
    <scope>NUCLEOTIDE SEQUENCE [LARGE SCALE GENOMIC DNA]</scope>
    <source>
        <strain evidence="2">LRV0_1</strain>
    </source>
</reference>
<sequence length="278" mass="32364">MMADFPPPNRECEESLFADEIEIPSTAANKWETEIILQEYLQRTEEWANTLKLTFSVPKCVAVNFTRKKTKDRKLNLTLNNSRITEKSNSGKKFLGAMPSSKLHKNSNLRKINTTIKTASKNLRRSDPQQNRLWIPHSRNDTKNKTTHTGDHPKSNITHYPRLLQVYTNPTNSNGNWNHIHQGQIEHTRSQIPSKFKKQAMEFYIPYTVQTSKRKIQLENKEHMFLEIQNIEHQDHLAIYTDGSTCKTSKKPVQYTYLKLKQKKHGYSHSSLTALMQS</sequence>
<name>A0ABR0B890_9CRUS</name>
<feature type="region of interest" description="Disordered" evidence="1">
    <location>
        <begin position="134"/>
        <end position="157"/>
    </location>
</feature>
<dbReference type="Proteomes" id="UP001234178">
    <property type="component" value="Unassembled WGS sequence"/>
</dbReference>
<evidence type="ECO:0000313" key="2">
    <source>
        <dbReference type="EMBL" id="KAK4037881.1"/>
    </source>
</evidence>
<gene>
    <name evidence="2" type="ORF">OUZ56_029907</name>
</gene>
<evidence type="ECO:0000313" key="3">
    <source>
        <dbReference type="Proteomes" id="UP001234178"/>
    </source>
</evidence>
<feature type="compositionally biased region" description="Basic and acidic residues" evidence="1">
    <location>
        <begin position="138"/>
        <end position="154"/>
    </location>
</feature>
<comment type="caution">
    <text evidence="2">The sequence shown here is derived from an EMBL/GenBank/DDBJ whole genome shotgun (WGS) entry which is preliminary data.</text>
</comment>
<protein>
    <submittedName>
        <fullName evidence="2">Uncharacterized protein</fullName>
    </submittedName>
</protein>
<accession>A0ABR0B890</accession>
<dbReference type="EMBL" id="JAOYFB010000040">
    <property type="protein sequence ID" value="KAK4037881.1"/>
    <property type="molecule type" value="Genomic_DNA"/>
</dbReference>
<proteinExistence type="predicted"/>
<organism evidence="2 3">
    <name type="scientific">Daphnia magna</name>
    <dbReference type="NCBI Taxonomy" id="35525"/>
    <lineage>
        <taxon>Eukaryota</taxon>
        <taxon>Metazoa</taxon>
        <taxon>Ecdysozoa</taxon>
        <taxon>Arthropoda</taxon>
        <taxon>Crustacea</taxon>
        <taxon>Branchiopoda</taxon>
        <taxon>Diplostraca</taxon>
        <taxon>Cladocera</taxon>
        <taxon>Anomopoda</taxon>
        <taxon>Daphniidae</taxon>
        <taxon>Daphnia</taxon>
    </lineage>
</organism>
<evidence type="ECO:0000256" key="1">
    <source>
        <dbReference type="SAM" id="MobiDB-lite"/>
    </source>
</evidence>
<keyword evidence="3" id="KW-1185">Reference proteome</keyword>